<evidence type="ECO:0000313" key="3">
    <source>
        <dbReference type="Proteomes" id="UP000053558"/>
    </source>
</evidence>
<dbReference type="AlphaFoldDB" id="A0A5M3N6H5"/>
<organism evidence="2 3">
    <name type="scientific">Coniophora puteana (strain RWD-64-598)</name>
    <name type="common">Brown rot fungus</name>
    <dbReference type="NCBI Taxonomy" id="741705"/>
    <lineage>
        <taxon>Eukaryota</taxon>
        <taxon>Fungi</taxon>
        <taxon>Dikarya</taxon>
        <taxon>Basidiomycota</taxon>
        <taxon>Agaricomycotina</taxon>
        <taxon>Agaricomycetes</taxon>
        <taxon>Agaricomycetidae</taxon>
        <taxon>Boletales</taxon>
        <taxon>Coniophorineae</taxon>
        <taxon>Coniophoraceae</taxon>
        <taxon>Coniophora</taxon>
    </lineage>
</organism>
<comment type="caution">
    <text evidence="2">The sequence shown here is derived from an EMBL/GenBank/DDBJ whole genome shotgun (WGS) entry which is preliminary data.</text>
</comment>
<protein>
    <submittedName>
        <fullName evidence="2">Uncharacterized protein</fullName>
    </submittedName>
</protein>
<reference evidence="3" key="1">
    <citation type="journal article" date="2012" name="Science">
        <title>The Paleozoic origin of enzymatic lignin decomposition reconstructed from 31 fungal genomes.</title>
        <authorList>
            <person name="Floudas D."/>
            <person name="Binder M."/>
            <person name="Riley R."/>
            <person name="Barry K."/>
            <person name="Blanchette R.A."/>
            <person name="Henrissat B."/>
            <person name="Martinez A.T."/>
            <person name="Otillar R."/>
            <person name="Spatafora J.W."/>
            <person name="Yadav J.S."/>
            <person name="Aerts A."/>
            <person name="Benoit I."/>
            <person name="Boyd A."/>
            <person name="Carlson A."/>
            <person name="Copeland A."/>
            <person name="Coutinho P.M."/>
            <person name="de Vries R.P."/>
            <person name="Ferreira P."/>
            <person name="Findley K."/>
            <person name="Foster B."/>
            <person name="Gaskell J."/>
            <person name="Glotzer D."/>
            <person name="Gorecki P."/>
            <person name="Heitman J."/>
            <person name="Hesse C."/>
            <person name="Hori C."/>
            <person name="Igarashi K."/>
            <person name="Jurgens J.A."/>
            <person name="Kallen N."/>
            <person name="Kersten P."/>
            <person name="Kohler A."/>
            <person name="Kuees U."/>
            <person name="Kumar T.K.A."/>
            <person name="Kuo A."/>
            <person name="LaButti K."/>
            <person name="Larrondo L.F."/>
            <person name="Lindquist E."/>
            <person name="Ling A."/>
            <person name="Lombard V."/>
            <person name="Lucas S."/>
            <person name="Lundell T."/>
            <person name="Martin R."/>
            <person name="McLaughlin D.J."/>
            <person name="Morgenstern I."/>
            <person name="Morin E."/>
            <person name="Murat C."/>
            <person name="Nagy L.G."/>
            <person name="Nolan M."/>
            <person name="Ohm R.A."/>
            <person name="Patyshakuliyeva A."/>
            <person name="Rokas A."/>
            <person name="Ruiz-Duenas F.J."/>
            <person name="Sabat G."/>
            <person name="Salamov A."/>
            <person name="Samejima M."/>
            <person name="Schmutz J."/>
            <person name="Slot J.C."/>
            <person name="St John F."/>
            <person name="Stenlid J."/>
            <person name="Sun H."/>
            <person name="Sun S."/>
            <person name="Syed K."/>
            <person name="Tsang A."/>
            <person name="Wiebenga A."/>
            <person name="Young D."/>
            <person name="Pisabarro A."/>
            <person name="Eastwood D.C."/>
            <person name="Martin F."/>
            <person name="Cullen D."/>
            <person name="Grigoriev I.V."/>
            <person name="Hibbett D.S."/>
        </authorList>
    </citation>
    <scope>NUCLEOTIDE SEQUENCE [LARGE SCALE GENOMIC DNA]</scope>
    <source>
        <strain evidence="3">RWD-64-598 SS2</strain>
    </source>
</reference>
<dbReference type="EMBL" id="JH711573">
    <property type="protein sequence ID" value="EIW86916.1"/>
    <property type="molecule type" value="Genomic_DNA"/>
</dbReference>
<dbReference type="KEGG" id="cput:CONPUDRAFT_43709"/>
<gene>
    <name evidence="2" type="ORF">CONPUDRAFT_43709</name>
</gene>
<feature type="non-terminal residue" evidence="2">
    <location>
        <position position="1"/>
    </location>
</feature>
<dbReference type="PANTHER" id="PTHR34776:SF1">
    <property type="entry name" value="F17F16.3 PROTEIN"/>
    <property type="match status" value="1"/>
</dbReference>
<keyword evidence="3" id="KW-1185">Reference proteome</keyword>
<name>A0A5M3N6H5_CONPW</name>
<dbReference type="RefSeq" id="XP_007762401.1">
    <property type="nucleotide sequence ID" value="XM_007764211.1"/>
</dbReference>
<dbReference type="Proteomes" id="UP000053558">
    <property type="component" value="Unassembled WGS sequence"/>
</dbReference>
<dbReference type="GeneID" id="19206952"/>
<sequence length="317" mass="35020">GTVERGHIYFFYRPKVQHEEAHDIDDVKNFHMLLVPRPPEFSAHTDNENLPHGDTDEQELNLVQAGGDAVPAPELKDRTKKRFRLITVGKKRLPDPEIAGKKEVFWGSVVTFGDDLKALEEGLGENTYETKTRGTRHEEPARIAGRGVYAIVNSEGSTPSKNATHLGYHLSHPADVGEVQTALGIHKASSFVLQVKNPLAPPTGPQQIGLSKERRAEYPEGIMNEVFGRGTKGTQSYGLRFTTAHVSELLNHEGAELLLIASHSGDQGNDQALGEERGEAMREAGQKEGEESTTDIFRELAFDKQTFPAEPLEGKWI</sequence>
<dbReference type="OMA" id="GSWIVQS"/>
<evidence type="ECO:0000256" key="1">
    <source>
        <dbReference type="SAM" id="MobiDB-lite"/>
    </source>
</evidence>
<proteinExistence type="predicted"/>
<feature type="region of interest" description="Disordered" evidence="1">
    <location>
        <begin position="266"/>
        <end position="292"/>
    </location>
</feature>
<accession>A0A5M3N6H5</accession>
<evidence type="ECO:0000313" key="2">
    <source>
        <dbReference type="EMBL" id="EIW86916.1"/>
    </source>
</evidence>
<dbReference type="OrthoDB" id="1028014at2759"/>
<feature type="compositionally biased region" description="Basic and acidic residues" evidence="1">
    <location>
        <begin position="274"/>
        <end position="292"/>
    </location>
</feature>
<dbReference type="PANTHER" id="PTHR34776">
    <property type="entry name" value="F17F16.3 PROTEIN"/>
    <property type="match status" value="1"/>
</dbReference>